<evidence type="ECO:0000313" key="2">
    <source>
        <dbReference type="EMBL" id="KAF2435032.1"/>
    </source>
</evidence>
<accession>A0A9P4P0J5</accession>
<name>A0A9P4P0J5_9PEZI</name>
<dbReference type="Proteomes" id="UP000800235">
    <property type="component" value="Unassembled WGS sequence"/>
</dbReference>
<evidence type="ECO:0000313" key="3">
    <source>
        <dbReference type="Proteomes" id="UP000800235"/>
    </source>
</evidence>
<evidence type="ECO:0000256" key="1">
    <source>
        <dbReference type="SAM" id="MobiDB-lite"/>
    </source>
</evidence>
<protein>
    <submittedName>
        <fullName evidence="2">Uncharacterized protein</fullName>
    </submittedName>
</protein>
<feature type="region of interest" description="Disordered" evidence="1">
    <location>
        <begin position="229"/>
        <end position="252"/>
    </location>
</feature>
<proteinExistence type="predicted"/>
<gene>
    <name evidence="2" type="ORF">EJ08DRAFT_692932</name>
</gene>
<dbReference type="EMBL" id="MU007014">
    <property type="protein sequence ID" value="KAF2435032.1"/>
    <property type="molecule type" value="Genomic_DNA"/>
</dbReference>
<comment type="caution">
    <text evidence="2">The sequence shown here is derived from an EMBL/GenBank/DDBJ whole genome shotgun (WGS) entry which is preliminary data.</text>
</comment>
<sequence length="252" mass="27744">MDGTPGPSPYGPGGFGGAGVFLATTQKSSAHVLTAHWKALRVLLATNTALLATNAALWDHTTDLLAMTNLEPDIQQPHVVTQLSIDAPSVYFAREAQEPGEFIANCKHIYTLLRSQPQEQGWMTLAFHVLFLNFCIDNYGLFKMADRIAQVNTVVVDMLRKVPTDPQDYINALKSVYDEYIKNEPDLRNPDLSGGYMQLSAMYSQPVGRLERTVECNSTSLSQVYRATEATQQSSVADDTDENGDSPALQEL</sequence>
<organism evidence="2 3">
    <name type="scientific">Tothia fuscella</name>
    <dbReference type="NCBI Taxonomy" id="1048955"/>
    <lineage>
        <taxon>Eukaryota</taxon>
        <taxon>Fungi</taxon>
        <taxon>Dikarya</taxon>
        <taxon>Ascomycota</taxon>
        <taxon>Pezizomycotina</taxon>
        <taxon>Dothideomycetes</taxon>
        <taxon>Pleosporomycetidae</taxon>
        <taxon>Venturiales</taxon>
        <taxon>Cylindrosympodiaceae</taxon>
        <taxon>Tothia</taxon>
    </lineage>
</organism>
<reference evidence="2" key="1">
    <citation type="journal article" date="2020" name="Stud. Mycol.">
        <title>101 Dothideomycetes genomes: a test case for predicting lifestyles and emergence of pathogens.</title>
        <authorList>
            <person name="Haridas S."/>
            <person name="Albert R."/>
            <person name="Binder M."/>
            <person name="Bloem J."/>
            <person name="Labutti K."/>
            <person name="Salamov A."/>
            <person name="Andreopoulos B."/>
            <person name="Baker S."/>
            <person name="Barry K."/>
            <person name="Bills G."/>
            <person name="Bluhm B."/>
            <person name="Cannon C."/>
            <person name="Castanera R."/>
            <person name="Culley D."/>
            <person name="Daum C."/>
            <person name="Ezra D."/>
            <person name="Gonzalez J."/>
            <person name="Henrissat B."/>
            <person name="Kuo A."/>
            <person name="Liang C."/>
            <person name="Lipzen A."/>
            <person name="Lutzoni F."/>
            <person name="Magnuson J."/>
            <person name="Mondo S."/>
            <person name="Nolan M."/>
            <person name="Ohm R."/>
            <person name="Pangilinan J."/>
            <person name="Park H.-J."/>
            <person name="Ramirez L."/>
            <person name="Alfaro M."/>
            <person name="Sun H."/>
            <person name="Tritt A."/>
            <person name="Yoshinaga Y."/>
            <person name="Zwiers L.-H."/>
            <person name="Turgeon B."/>
            <person name="Goodwin S."/>
            <person name="Spatafora J."/>
            <person name="Crous P."/>
            <person name="Grigoriev I."/>
        </authorList>
    </citation>
    <scope>NUCLEOTIDE SEQUENCE</scope>
    <source>
        <strain evidence="2">CBS 130266</strain>
    </source>
</reference>
<dbReference type="AlphaFoldDB" id="A0A9P4P0J5"/>
<keyword evidence="3" id="KW-1185">Reference proteome</keyword>